<evidence type="ECO:0000313" key="1">
    <source>
        <dbReference type="EMBL" id="TFK95129.1"/>
    </source>
</evidence>
<dbReference type="Proteomes" id="UP000305067">
    <property type="component" value="Unassembled WGS sequence"/>
</dbReference>
<accession>A0A5C3Q246</accession>
<sequence>MTVGTDSLFDFINWLLNQADYLLAMEDPPRVLVVAEATVEHRIARPLTERLCSSYTCKGNT</sequence>
<organism evidence="1 2">
    <name type="scientific">Pterulicium gracile</name>
    <dbReference type="NCBI Taxonomy" id="1884261"/>
    <lineage>
        <taxon>Eukaryota</taxon>
        <taxon>Fungi</taxon>
        <taxon>Dikarya</taxon>
        <taxon>Basidiomycota</taxon>
        <taxon>Agaricomycotina</taxon>
        <taxon>Agaricomycetes</taxon>
        <taxon>Agaricomycetidae</taxon>
        <taxon>Agaricales</taxon>
        <taxon>Pleurotineae</taxon>
        <taxon>Pterulaceae</taxon>
        <taxon>Pterulicium</taxon>
    </lineage>
</organism>
<proteinExistence type="predicted"/>
<protein>
    <submittedName>
        <fullName evidence="1">Uncharacterized protein</fullName>
    </submittedName>
</protein>
<gene>
    <name evidence="1" type="ORF">BDV98DRAFT_599053</name>
</gene>
<keyword evidence="2" id="KW-1185">Reference proteome</keyword>
<dbReference type="EMBL" id="ML178940">
    <property type="protein sequence ID" value="TFK95129.1"/>
    <property type="molecule type" value="Genomic_DNA"/>
</dbReference>
<reference evidence="1 2" key="1">
    <citation type="journal article" date="2019" name="Nat. Ecol. Evol.">
        <title>Megaphylogeny resolves global patterns of mushroom evolution.</title>
        <authorList>
            <person name="Varga T."/>
            <person name="Krizsan K."/>
            <person name="Foldi C."/>
            <person name="Dima B."/>
            <person name="Sanchez-Garcia M."/>
            <person name="Sanchez-Ramirez S."/>
            <person name="Szollosi G.J."/>
            <person name="Szarkandi J.G."/>
            <person name="Papp V."/>
            <person name="Albert L."/>
            <person name="Andreopoulos W."/>
            <person name="Angelini C."/>
            <person name="Antonin V."/>
            <person name="Barry K.W."/>
            <person name="Bougher N.L."/>
            <person name="Buchanan P."/>
            <person name="Buyck B."/>
            <person name="Bense V."/>
            <person name="Catcheside P."/>
            <person name="Chovatia M."/>
            <person name="Cooper J."/>
            <person name="Damon W."/>
            <person name="Desjardin D."/>
            <person name="Finy P."/>
            <person name="Geml J."/>
            <person name="Haridas S."/>
            <person name="Hughes K."/>
            <person name="Justo A."/>
            <person name="Karasinski D."/>
            <person name="Kautmanova I."/>
            <person name="Kiss B."/>
            <person name="Kocsube S."/>
            <person name="Kotiranta H."/>
            <person name="LaButti K.M."/>
            <person name="Lechner B.E."/>
            <person name="Liimatainen K."/>
            <person name="Lipzen A."/>
            <person name="Lukacs Z."/>
            <person name="Mihaltcheva S."/>
            <person name="Morgado L.N."/>
            <person name="Niskanen T."/>
            <person name="Noordeloos M.E."/>
            <person name="Ohm R.A."/>
            <person name="Ortiz-Santana B."/>
            <person name="Ovrebo C."/>
            <person name="Racz N."/>
            <person name="Riley R."/>
            <person name="Savchenko A."/>
            <person name="Shiryaev A."/>
            <person name="Soop K."/>
            <person name="Spirin V."/>
            <person name="Szebenyi C."/>
            <person name="Tomsovsky M."/>
            <person name="Tulloss R.E."/>
            <person name="Uehling J."/>
            <person name="Grigoriev I.V."/>
            <person name="Vagvolgyi C."/>
            <person name="Papp T."/>
            <person name="Martin F.M."/>
            <person name="Miettinen O."/>
            <person name="Hibbett D.S."/>
            <person name="Nagy L.G."/>
        </authorList>
    </citation>
    <scope>NUCLEOTIDE SEQUENCE [LARGE SCALE GENOMIC DNA]</scope>
    <source>
        <strain evidence="1 2">CBS 309.79</strain>
    </source>
</reference>
<dbReference type="AlphaFoldDB" id="A0A5C3Q246"/>
<name>A0A5C3Q246_9AGAR</name>
<evidence type="ECO:0000313" key="2">
    <source>
        <dbReference type="Proteomes" id="UP000305067"/>
    </source>
</evidence>